<sequence>MPASAIGGYTIYMPLVAAHQTHRICSYTANQLGIESVAIYLLESLLCVRFTLNLDAATLLLLTTVQGEYGKQCWRRKFRKCRSP</sequence>
<comment type="caution">
    <text evidence="1">The sequence shown here is derived from an EMBL/GenBank/DDBJ whole genome shotgun (WGS) entry which is preliminary data.</text>
</comment>
<evidence type="ECO:0000313" key="1">
    <source>
        <dbReference type="EMBL" id="KAG6594819.1"/>
    </source>
</evidence>
<gene>
    <name evidence="1" type="ORF">SDJN03_11372</name>
</gene>
<reference evidence="1 2" key="1">
    <citation type="journal article" date="2021" name="Hortic Res">
        <title>The domestication of Cucurbita argyrosperma as revealed by the genome of its wild relative.</title>
        <authorList>
            <person name="Barrera-Redondo J."/>
            <person name="Sanchez-de la Vega G."/>
            <person name="Aguirre-Liguori J.A."/>
            <person name="Castellanos-Morales G."/>
            <person name="Gutierrez-Guerrero Y.T."/>
            <person name="Aguirre-Dugua X."/>
            <person name="Aguirre-Planter E."/>
            <person name="Tenaillon M.I."/>
            <person name="Lira-Saade R."/>
            <person name="Eguiarte L.E."/>
        </authorList>
    </citation>
    <scope>NUCLEOTIDE SEQUENCE [LARGE SCALE GENOMIC DNA]</scope>
    <source>
        <strain evidence="1">JBR-2021</strain>
    </source>
</reference>
<accession>A0AAV6NDP8</accession>
<keyword evidence="2" id="KW-1185">Reference proteome</keyword>
<evidence type="ECO:0000313" key="2">
    <source>
        <dbReference type="Proteomes" id="UP000685013"/>
    </source>
</evidence>
<dbReference type="Proteomes" id="UP000685013">
    <property type="component" value="Chromosome 7"/>
</dbReference>
<organism evidence="1 2">
    <name type="scientific">Cucurbita argyrosperma subsp. sororia</name>
    <dbReference type="NCBI Taxonomy" id="37648"/>
    <lineage>
        <taxon>Eukaryota</taxon>
        <taxon>Viridiplantae</taxon>
        <taxon>Streptophyta</taxon>
        <taxon>Embryophyta</taxon>
        <taxon>Tracheophyta</taxon>
        <taxon>Spermatophyta</taxon>
        <taxon>Magnoliopsida</taxon>
        <taxon>eudicotyledons</taxon>
        <taxon>Gunneridae</taxon>
        <taxon>Pentapetalae</taxon>
        <taxon>rosids</taxon>
        <taxon>fabids</taxon>
        <taxon>Cucurbitales</taxon>
        <taxon>Cucurbitaceae</taxon>
        <taxon>Cucurbiteae</taxon>
        <taxon>Cucurbita</taxon>
    </lineage>
</organism>
<protein>
    <submittedName>
        <fullName evidence="1">Uncharacterized protein</fullName>
    </submittedName>
</protein>
<dbReference type="AlphaFoldDB" id="A0AAV6NDP8"/>
<proteinExistence type="predicted"/>
<feature type="non-terminal residue" evidence="1">
    <location>
        <position position="1"/>
    </location>
</feature>
<name>A0AAV6NDP8_9ROSI</name>
<dbReference type="EMBL" id="JAGKQH010000007">
    <property type="protein sequence ID" value="KAG6594819.1"/>
    <property type="molecule type" value="Genomic_DNA"/>
</dbReference>